<reference evidence="1 2" key="1">
    <citation type="submission" date="2020-03" db="EMBL/GenBank/DDBJ databases">
        <title>Genomic Encyclopedia of Type Strains, Phase IV (KMG-IV): sequencing the most valuable type-strain genomes for metagenomic binning, comparative biology and taxonomic classification.</title>
        <authorList>
            <person name="Goeker M."/>
        </authorList>
    </citation>
    <scope>NUCLEOTIDE SEQUENCE [LARGE SCALE GENOMIC DNA]</scope>
    <source>
        <strain evidence="1 2">DSM 105096</strain>
    </source>
</reference>
<organism evidence="1 2">
    <name type="scientific">Neolewinella antarctica</name>
    <dbReference type="NCBI Taxonomy" id="442734"/>
    <lineage>
        <taxon>Bacteria</taxon>
        <taxon>Pseudomonadati</taxon>
        <taxon>Bacteroidota</taxon>
        <taxon>Saprospiria</taxon>
        <taxon>Saprospirales</taxon>
        <taxon>Lewinellaceae</taxon>
        <taxon>Neolewinella</taxon>
    </lineage>
</organism>
<evidence type="ECO:0000313" key="1">
    <source>
        <dbReference type="EMBL" id="NJC26748.1"/>
    </source>
</evidence>
<evidence type="ECO:0000313" key="2">
    <source>
        <dbReference type="Proteomes" id="UP000770785"/>
    </source>
</evidence>
<keyword evidence="2" id="KW-1185">Reference proteome</keyword>
<dbReference type="EMBL" id="JAATJH010000003">
    <property type="protein sequence ID" value="NJC26748.1"/>
    <property type="molecule type" value="Genomic_DNA"/>
</dbReference>
<protein>
    <recommendedName>
        <fullName evidence="3">DUF4340 domain-containing protein</fullName>
    </recommendedName>
</protein>
<name>A0ABX0XD46_9BACT</name>
<dbReference type="Proteomes" id="UP000770785">
    <property type="component" value="Unassembled WGS sequence"/>
</dbReference>
<evidence type="ECO:0008006" key="3">
    <source>
        <dbReference type="Google" id="ProtNLM"/>
    </source>
</evidence>
<proteinExistence type="predicted"/>
<dbReference type="RefSeq" id="WP_168037512.1">
    <property type="nucleotide sequence ID" value="NZ_JAATJH010000003.1"/>
</dbReference>
<gene>
    <name evidence="1" type="ORF">GGR27_002258</name>
</gene>
<accession>A0ABX0XD46</accession>
<sequence length="270" mass="31106">MRSLLYLLLFVFLAYGAYYYFDRLSDAPLKTELLSKGSEAISYVVVTPENEGPFELKRGEENQWVVSRDHRLIYGQTERINTFVNELRTLQSDSVQLNPRRDRKGQSITLSVGTTAQQENFTLEFPNDLHEPVLAHLATDDQSALALPPRTRTWRTNYLNFDAYRDRQLLDLDPRLVDSLIVYRGDSVLWGITTGNLAASATRFIAPAAAPYADQFDEIAHRDRLYGQIKLYADGRAKTVTVYRDSLWPLPFVLVGEDYPRRFLGYERLR</sequence>
<comment type="caution">
    <text evidence="1">The sequence shown here is derived from an EMBL/GenBank/DDBJ whole genome shotgun (WGS) entry which is preliminary data.</text>
</comment>